<dbReference type="Proteomes" id="UP001417504">
    <property type="component" value="Unassembled WGS sequence"/>
</dbReference>
<feature type="region of interest" description="Disordered" evidence="8">
    <location>
        <begin position="779"/>
        <end position="824"/>
    </location>
</feature>
<keyword evidence="5" id="KW-0804">Transcription</keyword>
<evidence type="ECO:0000256" key="2">
    <source>
        <dbReference type="ARBA" id="ARBA00022491"/>
    </source>
</evidence>
<dbReference type="Pfam" id="PF16879">
    <property type="entry name" value="Sin3a_C"/>
    <property type="match status" value="1"/>
</dbReference>
<dbReference type="PANTHER" id="PTHR12346">
    <property type="entry name" value="SIN3B-RELATED"/>
    <property type="match status" value="1"/>
</dbReference>
<sequence>MKRAREDYFMGSQFRRPVPVVISRGESSRQAQAVGGGVSPKLTTTDALQYLKHIQDVFQENKEKYDEFLQVMKDFKTNIIDTERVIERVGEIFEGHRDLILGFSNFLPEKYVITLPPEDEPPRKKPVQLEDAMIFVDKVKTRLGDDDHVYKSFVKILRMSQKEGNSISEVYELVANLLHEHQDLLDEFIRFLPNSGGAQLYHPPLGRRHTFHRRDDQNSAMAILRPMHLDRKDRIMTSHAYMYHSVDRPNAGNTKVMSKMVREQRSRVEKEKEKKKDRDWRDHDRDDKVIGHENNRDLRRFIQQRKLGRRVDDSSGVYNQEFNFCEKVKDKLRNSDDYMQFLHCLRIYSTGIITRTELQALVGGLLGGYPDLLDGFNEFVIRCEKIDGFLSSVTDKKAIWRDGNLPRLVKAEDRNKEREHDWDERDTDQDWGKERVDKGASQGGHKIPFPNREKYMLKPISELDLSNCQRCTPSYRLLPKNYPMPTTSCRMELDRLVLNDRWVSVTSGSEDYSFKHMRKNQYEESLFRCEDDRFELDMLLESANATTRRVEELLKKINDNTVNSDKPIRIEDHFTALNLRCIERIYGDHGLDVMDVLRKNAAPALPVILTRLKQKQEEWSRCRTDFSKVWAEIYAKNYHKSLDHRSFYFKQQDSKSLGAKALLAEIKEINEKKRKEEDGLLVIAAGNRRPIIPNFEYEYSNPDIHEDLYQLIKYSCGEVCSTTEQFDKIMRIWTTFLEPMVGVPPRPHNAEDIEDVVKHKSCIAQSSAAIIAETDGSPDVDVALANPEQSTSSNGDQSVQAEQASSGRARLANGDATKDDGFCDTDRMRNDTLCSTPLHGRVQNNTSTAYEMSGVGLHGISSGRLTESNASVAVRAVKNHGRANIEMTSGMNTTPSISAHAGAEVGTEPRHSNEDLPSTEGYSNARSPVPANGGISEGNEVQRYHGDSGGNFKIEREEGELSPNGDYEEHNFAAYGDSATIPNAIDDAASRPYQAKHGEDASCADVRGENDTDADDEGEGEESALRSTENSENALEAGEDGLGSESGDGEECSHEDHEKEEGVDHDAKAESEGEAEGMADAHDVDRHGMVLPFSERFLTRVKPLAKYIPPALYNNKKKESRIFYGNDSLYVLFRLHQTLYERLHSAKMNSSPSERRWSASNNASHSDNYARFMSALYNLLDGSDDNAKFEDDCRAIIGTQSYELFTLDKLIFKLVKQLQTVANDEMVNKLLQLHAYEKSRRPGRFIDLVYFDNARVLLHDENIYRFECLFSPTRLTVQLMDYGHENPKVTAVSMDPSFASYLNNDVLSEAPDKRETHGVFLKRNIRNYPCDDEYSASCKAMEGIQVLNGLECKIACNSSKVSYVLNTEDFLVRSRRRGCLPDERTACPDQAKFQNGYARRVKQLHKLLSCP</sequence>
<proteinExistence type="predicted"/>
<feature type="domain" description="Histone deacetylase interacting" evidence="9">
    <location>
        <begin position="467"/>
        <end position="567"/>
    </location>
</feature>
<name>A0AAP0EE96_9MAGN</name>
<evidence type="ECO:0000256" key="6">
    <source>
        <dbReference type="ARBA" id="ARBA00023242"/>
    </source>
</evidence>
<organism evidence="10 11">
    <name type="scientific">Stephania japonica</name>
    <dbReference type="NCBI Taxonomy" id="461633"/>
    <lineage>
        <taxon>Eukaryota</taxon>
        <taxon>Viridiplantae</taxon>
        <taxon>Streptophyta</taxon>
        <taxon>Embryophyta</taxon>
        <taxon>Tracheophyta</taxon>
        <taxon>Spermatophyta</taxon>
        <taxon>Magnoliopsida</taxon>
        <taxon>Ranunculales</taxon>
        <taxon>Menispermaceae</taxon>
        <taxon>Menispermoideae</taxon>
        <taxon>Cissampelideae</taxon>
        <taxon>Stephania</taxon>
    </lineage>
</organism>
<evidence type="ECO:0000256" key="3">
    <source>
        <dbReference type="ARBA" id="ARBA00022737"/>
    </source>
</evidence>
<evidence type="ECO:0000256" key="7">
    <source>
        <dbReference type="PROSITE-ProRule" id="PRU00810"/>
    </source>
</evidence>
<comment type="caution">
    <text evidence="10">The sequence shown here is derived from an EMBL/GenBank/DDBJ whole genome shotgun (WGS) entry which is preliminary data.</text>
</comment>
<dbReference type="Gene3D" id="1.20.1160.11">
    <property type="entry name" value="Paired amphipathic helix"/>
    <property type="match status" value="3"/>
</dbReference>
<keyword evidence="2" id="KW-0678">Repressor</keyword>
<keyword evidence="4" id="KW-0805">Transcription regulation</keyword>
<dbReference type="InterPro" id="IPR003822">
    <property type="entry name" value="PAH"/>
</dbReference>
<evidence type="ECO:0000256" key="1">
    <source>
        <dbReference type="ARBA" id="ARBA00004123"/>
    </source>
</evidence>
<evidence type="ECO:0000259" key="9">
    <source>
        <dbReference type="SMART" id="SM00761"/>
    </source>
</evidence>
<feature type="compositionally biased region" description="Basic and acidic residues" evidence="8">
    <location>
        <begin position="412"/>
        <end position="438"/>
    </location>
</feature>
<dbReference type="Pfam" id="PF08295">
    <property type="entry name" value="Sin3_corepress"/>
    <property type="match status" value="1"/>
</dbReference>
<feature type="region of interest" description="Disordered" evidence="8">
    <location>
        <begin position="261"/>
        <end position="288"/>
    </location>
</feature>
<keyword evidence="6 7" id="KW-0539">Nucleus</keyword>
<feature type="region of interest" description="Disordered" evidence="8">
    <location>
        <begin position="992"/>
        <end position="1082"/>
    </location>
</feature>
<dbReference type="FunFam" id="1.20.1160.11:FF:000003">
    <property type="entry name" value="Paired amphipathic helix SIN3-like protein"/>
    <property type="match status" value="1"/>
</dbReference>
<gene>
    <name evidence="10" type="ORF">Sjap_023737</name>
</gene>
<evidence type="ECO:0000256" key="8">
    <source>
        <dbReference type="SAM" id="MobiDB-lite"/>
    </source>
</evidence>
<reference evidence="10 11" key="1">
    <citation type="submission" date="2024-01" db="EMBL/GenBank/DDBJ databases">
        <title>Genome assemblies of Stephania.</title>
        <authorList>
            <person name="Yang L."/>
        </authorList>
    </citation>
    <scope>NUCLEOTIDE SEQUENCE [LARGE SCALE GENOMIC DNA]</scope>
    <source>
        <strain evidence="10">QJT</strain>
        <tissue evidence="10">Leaf</tissue>
    </source>
</reference>
<comment type="subcellular location">
    <subcellularLocation>
        <location evidence="1 7">Nucleus</location>
    </subcellularLocation>
</comment>
<dbReference type="InterPro" id="IPR031693">
    <property type="entry name" value="Sin3_C"/>
</dbReference>
<keyword evidence="11" id="KW-1185">Reference proteome</keyword>
<dbReference type="EMBL" id="JBBNAE010000010">
    <property type="protein sequence ID" value="KAK9090560.1"/>
    <property type="molecule type" value="Genomic_DNA"/>
</dbReference>
<feature type="region of interest" description="Disordered" evidence="8">
    <location>
        <begin position="412"/>
        <end position="445"/>
    </location>
</feature>
<dbReference type="GO" id="GO:0000785">
    <property type="term" value="C:chromatin"/>
    <property type="evidence" value="ECO:0007669"/>
    <property type="project" value="TreeGrafter"/>
</dbReference>
<dbReference type="PANTHER" id="PTHR12346:SF0">
    <property type="entry name" value="SIN3A, ISOFORM G"/>
    <property type="match status" value="1"/>
</dbReference>
<dbReference type="GO" id="GO:0000122">
    <property type="term" value="P:negative regulation of transcription by RNA polymerase II"/>
    <property type="evidence" value="ECO:0007669"/>
    <property type="project" value="TreeGrafter"/>
</dbReference>
<feature type="compositionally biased region" description="Polar residues" evidence="8">
    <location>
        <begin position="886"/>
        <end position="897"/>
    </location>
</feature>
<dbReference type="GO" id="GO:0003714">
    <property type="term" value="F:transcription corepressor activity"/>
    <property type="evidence" value="ECO:0007669"/>
    <property type="project" value="InterPro"/>
</dbReference>
<dbReference type="FunFam" id="1.20.1160.11:FF:000002">
    <property type="entry name" value="Paired amphipathic helix protein SIN3"/>
    <property type="match status" value="1"/>
</dbReference>
<feature type="compositionally biased region" description="Acidic residues" evidence="8">
    <location>
        <begin position="1011"/>
        <end position="1022"/>
    </location>
</feature>
<evidence type="ECO:0000313" key="10">
    <source>
        <dbReference type="EMBL" id="KAK9090560.1"/>
    </source>
</evidence>
<dbReference type="SMART" id="SM00761">
    <property type="entry name" value="HDAC_interact"/>
    <property type="match status" value="1"/>
</dbReference>
<evidence type="ECO:0000256" key="4">
    <source>
        <dbReference type="ARBA" id="ARBA00023015"/>
    </source>
</evidence>
<dbReference type="InterPro" id="IPR039774">
    <property type="entry name" value="Sin3-like"/>
</dbReference>
<feature type="compositionally biased region" description="Basic and acidic residues" evidence="8">
    <location>
        <begin position="1051"/>
        <end position="1071"/>
    </location>
</feature>
<accession>A0AAP0EE96</accession>
<dbReference type="FunFam" id="1.20.1160.11:FF:000001">
    <property type="entry name" value="Paired amphipathic helix protein Sin3"/>
    <property type="match status" value="1"/>
</dbReference>
<protein>
    <recommendedName>
        <fullName evidence="9">Histone deacetylase interacting domain-containing protein</fullName>
    </recommendedName>
</protein>
<keyword evidence="3" id="KW-0677">Repeat</keyword>
<dbReference type="SUPFAM" id="SSF47762">
    <property type="entry name" value="PAH2 domain"/>
    <property type="match status" value="3"/>
</dbReference>
<dbReference type="GO" id="GO:0000118">
    <property type="term" value="C:histone deacetylase complex"/>
    <property type="evidence" value="ECO:0007669"/>
    <property type="project" value="TreeGrafter"/>
</dbReference>
<dbReference type="InterPro" id="IPR036600">
    <property type="entry name" value="PAH_sf"/>
</dbReference>
<feature type="compositionally biased region" description="Polar residues" evidence="8">
    <location>
        <begin position="787"/>
        <end position="806"/>
    </location>
</feature>
<evidence type="ECO:0000256" key="5">
    <source>
        <dbReference type="ARBA" id="ARBA00023163"/>
    </source>
</evidence>
<feature type="compositionally biased region" description="Basic and acidic residues" evidence="8">
    <location>
        <begin position="996"/>
        <end position="1010"/>
    </location>
</feature>
<dbReference type="Pfam" id="PF02671">
    <property type="entry name" value="PAH"/>
    <property type="match status" value="3"/>
</dbReference>
<dbReference type="PROSITE" id="PS51477">
    <property type="entry name" value="PAH"/>
    <property type="match status" value="3"/>
</dbReference>
<evidence type="ECO:0000313" key="11">
    <source>
        <dbReference type="Proteomes" id="UP001417504"/>
    </source>
</evidence>
<dbReference type="InterPro" id="IPR013194">
    <property type="entry name" value="HDAC_interact_dom"/>
</dbReference>
<feature type="region of interest" description="Disordered" evidence="8">
    <location>
        <begin position="886"/>
        <end position="955"/>
    </location>
</feature>